<reference evidence="2" key="1">
    <citation type="journal article" date="2010" name="Science">
        <title>Signatures of adaptation to obligate biotrophy in the Hyaloperonospora arabidopsidis genome.</title>
        <authorList>
            <person name="Baxter L."/>
            <person name="Tripathy S."/>
            <person name="Ishaque N."/>
            <person name="Boot N."/>
            <person name="Cabral A."/>
            <person name="Kemen E."/>
            <person name="Thines M."/>
            <person name="Ah-Fong A."/>
            <person name="Anderson R."/>
            <person name="Badejoko W."/>
            <person name="Bittner-Eddy P."/>
            <person name="Boore J.L."/>
            <person name="Chibucos M.C."/>
            <person name="Coates M."/>
            <person name="Dehal P."/>
            <person name="Delehaunty K."/>
            <person name="Dong S."/>
            <person name="Downton P."/>
            <person name="Dumas B."/>
            <person name="Fabro G."/>
            <person name="Fronick C."/>
            <person name="Fuerstenberg S.I."/>
            <person name="Fulton L."/>
            <person name="Gaulin E."/>
            <person name="Govers F."/>
            <person name="Hughes L."/>
            <person name="Humphray S."/>
            <person name="Jiang R.H."/>
            <person name="Judelson H."/>
            <person name="Kamoun S."/>
            <person name="Kyung K."/>
            <person name="Meijer H."/>
            <person name="Minx P."/>
            <person name="Morris P."/>
            <person name="Nelson J."/>
            <person name="Phuntumart V."/>
            <person name="Qutob D."/>
            <person name="Rehmany A."/>
            <person name="Rougon-Cardoso A."/>
            <person name="Ryden P."/>
            <person name="Torto-Alalibo T."/>
            <person name="Studholme D."/>
            <person name="Wang Y."/>
            <person name="Win J."/>
            <person name="Wood J."/>
            <person name="Clifton S.W."/>
            <person name="Rogers J."/>
            <person name="Van den Ackerveken G."/>
            <person name="Jones J.D."/>
            <person name="McDowell J.M."/>
            <person name="Beynon J."/>
            <person name="Tyler B.M."/>
        </authorList>
    </citation>
    <scope>NUCLEOTIDE SEQUENCE [LARGE SCALE GENOMIC DNA]</scope>
    <source>
        <strain evidence="2">Emoy2</strain>
    </source>
</reference>
<dbReference type="Proteomes" id="UP000011713">
    <property type="component" value="Unassembled WGS sequence"/>
</dbReference>
<organism evidence="1 2">
    <name type="scientific">Hyaloperonospora arabidopsidis (strain Emoy2)</name>
    <name type="common">Downy mildew agent</name>
    <name type="synonym">Peronospora arabidopsidis</name>
    <dbReference type="NCBI Taxonomy" id="559515"/>
    <lineage>
        <taxon>Eukaryota</taxon>
        <taxon>Sar</taxon>
        <taxon>Stramenopiles</taxon>
        <taxon>Oomycota</taxon>
        <taxon>Peronosporomycetes</taxon>
        <taxon>Peronosporales</taxon>
        <taxon>Peronosporaceae</taxon>
        <taxon>Hyaloperonospora</taxon>
    </lineage>
</organism>
<dbReference type="AlphaFoldDB" id="M4BW82"/>
<reference evidence="1" key="2">
    <citation type="submission" date="2015-06" db="UniProtKB">
        <authorList>
            <consortium name="EnsemblProtists"/>
        </authorList>
    </citation>
    <scope>IDENTIFICATION</scope>
    <source>
        <strain evidence="1">Emoy2</strain>
    </source>
</reference>
<evidence type="ECO:0000313" key="2">
    <source>
        <dbReference type="Proteomes" id="UP000011713"/>
    </source>
</evidence>
<protein>
    <submittedName>
        <fullName evidence="1">Uncharacterized protein</fullName>
    </submittedName>
</protein>
<name>M4BW82_HYAAE</name>
<proteinExistence type="predicted"/>
<dbReference type="EMBL" id="JH597995">
    <property type="status" value="NOT_ANNOTATED_CDS"/>
    <property type="molecule type" value="Genomic_DNA"/>
</dbReference>
<dbReference type="HOGENOM" id="CLU_1900227_0_0_1"/>
<dbReference type="InParanoid" id="M4BW82"/>
<evidence type="ECO:0000313" key="1">
    <source>
        <dbReference type="EnsemblProtists" id="HpaP810783"/>
    </source>
</evidence>
<dbReference type="VEuPathDB" id="FungiDB:HpaG810783"/>
<accession>M4BW82</accession>
<keyword evidence="2" id="KW-1185">Reference proteome</keyword>
<sequence>MYAGRKRSSSNKYALKIFCLLRTRKQPENACRNLSSRRYHTSTSSYRKAKQFYTTKLTRPSVSCWTSTAICVQAPQSTRKPRFLHNEADKVAFFFLDRISGRSISVCGFSGFSGYTYYFTDMFTTLQYIFNNYY</sequence>
<dbReference type="EnsemblProtists" id="HpaT810783">
    <property type="protein sequence ID" value="HpaP810783"/>
    <property type="gene ID" value="HpaG810783"/>
</dbReference>